<evidence type="ECO:0000256" key="7">
    <source>
        <dbReference type="SAM" id="MobiDB-lite"/>
    </source>
</evidence>
<name>A0A9D4Z5N6_ADICA</name>
<feature type="domain" description="C2H2-type" evidence="8">
    <location>
        <begin position="182"/>
        <end position="201"/>
    </location>
</feature>
<dbReference type="PANTHER" id="PTHR45988:SF1">
    <property type="entry name" value="ZINC FINGER PROTEIN AZF2"/>
    <property type="match status" value="1"/>
</dbReference>
<dbReference type="GO" id="GO:0008270">
    <property type="term" value="F:zinc ion binding"/>
    <property type="evidence" value="ECO:0007669"/>
    <property type="project" value="UniProtKB-KW"/>
</dbReference>
<reference evidence="9" key="1">
    <citation type="submission" date="2021-01" db="EMBL/GenBank/DDBJ databases">
        <title>Adiantum capillus-veneris genome.</title>
        <authorList>
            <person name="Fang Y."/>
            <person name="Liao Q."/>
        </authorList>
    </citation>
    <scope>NUCLEOTIDE SEQUENCE</scope>
    <source>
        <strain evidence="9">H3</strain>
        <tissue evidence="9">Leaf</tissue>
    </source>
</reference>
<dbReference type="OrthoDB" id="9411774at2759"/>
<keyword evidence="6" id="KW-0804">Transcription</keyword>
<evidence type="ECO:0000259" key="8">
    <source>
        <dbReference type="Pfam" id="PF13912"/>
    </source>
</evidence>
<dbReference type="PANTHER" id="PTHR45988">
    <property type="entry name" value="C2H2 TYPE ZINC FINGER TRANSCRIPTION FACTOR FAMILY-RELATED"/>
    <property type="match status" value="1"/>
</dbReference>
<evidence type="ECO:0000313" key="10">
    <source>
        <dbReference type="Proteomes" id="UP000886520"/>
    </source>
</evidence>
<dbReference type="InterPro" id="IPR044653">
    <property type="entry name" value="AZF1/2/3-like"/>
</dbReference>
<accession>A0A9D4Z5N6</accession>
<organism evidence="9 10">
    <name type="scientific">Adiantum capillus-veneris</name>
    <name type="common">Maidenhair fern</name>
    <dbReference type="NCBI Taxonomy" id="13818"/>
    <lineage>
        <taxon>Eukaryota</taxon>
        <taxon>Viridiplantae</taxon>
        <taxon>Streptophyta</taxon>
        <taxon>Embryophyta</taxon>
        <taxon>Tracheophyta</taxon>
        <taxon>Polypodiopsida</taxon>
        <taxon>Polypodiidae</taxon>
        <taxon>Polypodiales</taxon>
        <taxon>Pteridineae</taxon>
        <taxon>Pteridaceae</taxon>
        <taxon>Vittarioideae</taxon>
        <taxon>Adiantum</taxon>
    </lineage>
</organism>
<gene>
    <name evidence="9" type="ORF">GOP47_0025106</name>
</gene>
<dbReference type="GO" id="GO:0005634">
    <property type="term" value="C:nucleus"/>
    <property type="evidence" value="ECO:0007669"/>
    <property type="project" value="TreeGrafter"/>
</dbReference>
<proteinExistence type="predicted"/>
<evidence type="ECO:0000313" key="9">
    <source>
        <dbReference type="EMBL" id="KAI5060686.1"/>
    </source>
</evidence>
<evidence type="ECO:0000256" key="5">
    <source>
        <dbReference type="ARBA" id="ARBA00023015"/>
    </source>
</evidence>
<dbReference type="GO" id="GO:0003700">
    <property type="term" value="F:DNA-binding transcription factor activity"/>
    <property type="evidence" value="ECO:0007669"/>
    <property type="project" value="InterPro"/>
</dbReference>
<dbReference type="AlphaFoldDB" id="A0A9D4Z5N6"/>
<dbReference type="Proteomes" id="UP000886520">
    <property type="component" value="Chromosome 24"/>
</dbReference>
<evidence type="ECO:0000256" key="6">
    <source>
        <dbReference type="ARBA" id="ARBA00023163"/>
    </source>
</evidence>
<keyword evidence="5" id="KW-0805">Transcription regulation</keyword>
<feature type="domain" description="C2H2-type" evidence="8">
    <location>
        <begin position="224"/>
        <end position="245"/>
    </location>
</feature>
<feature type="region of interest" description="Disordered" evidence="7">
    <location>
        <begin position="72"/>
        <end position="99"/>
    </location>
</feature>
<dbReference type="GO" id="GO:0000976">
    <property type="term" value="F:transcription cis-regulatory region binding"/>
    <property type="evidence" value="ECO:0007669"/>
    <property type="project" value="TreeGrafter"/>
</dbReference>
<comment type="caution">
    <text evidence="9">The sequence shown here is derived from an EMBL/GenBank/DDBJ whole genome shotgun (WGS) entry which is preliminary data.</text>
</comment>
<keyword evidence="3" id="KW-0863">Zinc-finger</keyword>
<protein>
    <recommendedName>
        <fullName evidence="8">C2H2-type domain-containing protein</fullName>
    </recommendedName>
</protein>
<feature type="compositionally biased region" description="Polar residues" evidence="7">
    <location>
        <begin position="76"/>
        <end position="98"/>
    </location>
</feature>
<keyword evidence="10" id="KW-1185">Reference proteome</keyword>
<keyword evidence="4" id="KW-0862">Zinc</keyword>
<evidence type="ECO:0000256" key="4">
    <source>
        <dbReference type="ARBA" id="ARBA00022833"/>
    </source>
</evidence>
<keyword evidence="2" id="KW-0677">Repeat</keyword>
<evidence type="ECO:0000256" key="1">
    <source>
        <dbReference type="ARBA" id="ARBA00022723"/>
    </source>
</evidence>
<dbReference type="Pfam" id="PF13912">
    <property type="entry name" value="zf-C2H2_6"/>
    <property type="match status" value="2"/>
</dbReference>
<keyword evidence="1" id="KW-0479">Metal-binding</keyword>
<evidence type="ECO:0000256" key="2">
    <source>
        <dbReference type="ARBA" id="ARBA00022737"/>
    </source>
</evidence>
<dbReference type="EMBL" id="JABFUD020000024">
    <property type="protein sequence ID" value="KAI5060686.1"/>
    <property type="molecule type" value="Genomic_DNA"/>
</dbReference>
<evidence type="ECO:0000256" key="3">
    <source>
        <dbReference type="ARBA" id="ARBA00022771"/>
    </source>
</evidence>
<sequence length="250" mass="27987">MTCDGIQIGCLYHLLAIHRHHQTCQEKDLVNPVLRYVKRTGGCSSTSSFLRFSDTSKPTDEPVQKNEQFVTDKEQNPLNSMQHPLSFSTPRTSVNDSTSKTKRFSASAIEGKQAHTALEEKSLPREVEAAIALIMFSVGLKDLAEDTISGTCICEHEYGYLGPACKVEHMSNKQLTNQFKSQVCRKRVSSYQALGGHTTRHVKLKKLRTFEKSSVEDMNDVQGHKCALCHRIFVTGQALGGHMRSQWSND</sequence>
<dbReference type="InterPro" id="IPR013087">
    <property type="entry name" value="Znf_C2H2_type"/>
</dbReference>